<reference evidence="12 13" key="1">
    <citation type="submission" date="2017-02" db="EMBL/GenBank/DDBJ databases">
        <authorList>
            <person name="Peterson S.W."/>
        </authorList>
    </citation>
    <scope>NUCLEOTIDE SEQUENCE [LARGE SCALE GENOMIC DNA]</scope>
    <source>
        <strain evidence="12 13">CECT 9027</strain>
    </source>
</reference>
<evidence type="ECO:0000259" key="11">
    <source>
        <dbReference type="PROSITE" id="PS50850"/>
    </source>
</evidence>
<feature type="transmembrane region" description="Helical" evidence="10">
    <location>
        <begin position="160"/>
        <end position="181"/>
    </location>
</feature>
<feature type="domain" description="Major facilitator superfamily (MFS) profile" evidence="11">
    <location>
        <begin position="8"/>
        <end position="433"/>
    </location>
</feature>
<dbReference type="PROSITE" id="PS50850">
    <property type="entry name" value="MFS"/>
    <property type="match status" value="1"/>
</dbReference>
<dbReference type="RefSeq" id="WP_077313758.1">
    <property type="nucleotide sequence ID" value="NZ_AP024887.1"/>
</dbReference>
<evidence type="ECO:0000256" key="10">
    <source>
        <dbReference type="SAM" id="Phobius"/>
    </source>
</evidence>
<dbReference type="SUPFAM" id="SSF103473">
    <property type="entry name" value="MFS general substrate transporter"/>
    <property type="match status" value="1"/>
</dbReference>
<keyword evidence="13" id="KW-1185">Reference proteome</keyword>
<keyword evidence="4" id="KW-1003">Cell membrane</keyword>
<feature type="transmembrane region" description="Helical" evidence="10">
    <location>
        <begin position="388"/>
        <end position="405"/>
    </location>
</feature>
<gene>
    <name evidence="12" type="primary">araE</name>
    <name evidence="12" type="ORF">VPAL9027_01456</name>
</gene>
<protein>
    <submittedName>
        <fullName evidence="12">Arabinose-proton symporter</fullName>
    </submittedName>
</protein>
<feature type="transmembrane region" description="Helical" evidence="10">
    <location>
        <begin position="242"/>
        <end position="260"/>
    </location>
</feature>
<feature type="transmembrane region" description="Helical" evidence="10">
    <location>
        <begin position="47"/>
        <end position="68"/>
    </location>
</feature>
<dbReference type="GO" id="GO:0022857">
    <property type="term" value="F:transmembrane transporter activity"/>
    <property type="evidence" value="ECO:0007669"/>
    <property type="project" value="InterPro"/>
</dbReference>
<feature type="transmembrane region" description="Helical" evidence="10">
    <location>
        <begin position="280"/>
        <end position="300"/>
    </location>
</feature>
<dbReference type="Proteomes" id="UP000189475">
    <property type="component" value="Unassembled WGS sequence"/>
</dbReference>
<keyword evidence="7 10" id="KW-1133">Transmembrane helix</keyword>
<dbReference type="InterPro" id="IPR003663">
    <property type="entry name" value="Sugar/inositol_transpt"/>
</dbReference>
<feature type="transmembrane region" description="Helical" evidence="10">
    <location>
        <begin position="99"/>
        <end position="121"/>
    </location>
</feature>
<dbReference type="PROSITE" id="PS00216">
    <property type="entry name" value="SUGAR_TRANSPORT_1"/>
    <property type="match status" value="1"/>
</dbReference>
<dbReference type="GO" id="GO:0005886">
    <property type="term" value="C:plasma membrane"/>
    <property type="evidence" value="ECO:0007669"/>
    <property type="project" value="UniProtKB-SubCell"/>
</dbReference>
<feature type="transmembrane region" description="Helical" evidence="10">
    <location>
        <begin position="411"/>
        <end position="429"/>
    </location>
</feature>
<feature type="transmembrane region" description="Helical" evidence="10">
    <location>
        <begin position="75"/>
        <end position="93"/>
    </location>
</feature>
<dbReference type="InterPro" id="IPR050814">
    <property type="entry name" value="Myo-inositol_Transporter"/>
</dbReference>
<evidence type="ECO:0000256" key="4">
    <source>
        <dbReference type="ARBA" id="ARBA00022475"/>
    </source>
</evidence>
<dbReference type="OrthoDB" id="5368493at2"/>
<name>A0A1R4B3J3_9VIBR</name>
<evidence type="ECO:0000313" key="12">
    <source>
        <dbReference type="EMBL" id="SJL83488.1"/>
    </source>
</evidence>
<evidence type="ECO:0000313" key="13">
    <source>
        <dbReference type="Proteomes" id="UP000189475"/>
    </source>
</evidence>
<feature type="transmembrane region" description="Helical" evidence="10">
    <location>
        <begin position="133"/>
        <end position="154"/>
    </location>
</feature>
<comment type="subcellular location">
    <subcellularLocation>
        <location evidence="1">Cell membrane</location>
        <topology evidence="1">Multi-pass membrane protein</topology>
    </subcellularLocation>
</comment>
<evidence type="ECO:0000256" key="9">
    <source>
        <dbReference type="RuleBase" id="RU003346"/>
    </source>
</evidence>
<evidence type="ECO:0000256" key="1">
    <source>
        <dbReference type="ARBA" id="ARBA00004651"/>
    </source>
</evidence>
<evidence type="ECO:0000256" key="6">
    <source>
        <dbReference type="ARBA" id="ARBA00022692"/>
    </source>
</evidence>
<dbReference type="STRING" id="1918946.VPAL9027_01456"/>
<dbReference type="PROSITE" id="PS00217">
    <property type="entry name" value="SUGAR_TRANSPORT_2"/>
    <property type="match status" value="1"/>
</dbReference>
<dbReference type="EMBL" id="FUFT01000003">
    <property type="protein sequence ID" value="SJL83488.1"/>
    <property type="molecule type" value="Genomic_DNA"/>
</dbReference>
<dbReference type="AlphaFoldDB" id="A0A1R4B3J3"/>
<organism evidence="12 13">
    <name type="scientific">Vibrio palustris</name>
    <dbReference type="NCBI Taxonomy" id="1918946"/>
    <lineage>
        <taxon>Bacteria</taxon>
        <taxon>Pseudomonadati</taxon>
        <taxon>Pseudomonadota</taxon>
        <taxon>Gammaproteobacteria</taxon>
        <taxon>Vibrionales</taxon>
        <taxon>Vibrionaceae</taxon>
        <taxon>Vibrio</taxon>
    </lineage>
</organism>
<dbReference type="Pfam" id="PF00083">
    <property type="entry name" value="Sugar_tr"/>
    <property type="match status" value="1"/>
</dbReference>
<dbReference type="InterPro" id="IPR020846">
    <property type="entry name" value="MFS_dom"/>
</dbReference>
<sequence length="472" mass="51742">MFNYNFLITVAASLAGLLFGLDIGLISGALPFITTEWSISIHQQEWIVSTMMLGATLGSISNNWLSAILGRKRSLMWGGVIFAIGTLGCTFSNNIDVMLVFRVVQGFAIGIASFAAPLYLSEMSDKAVRGRRIATYQLMVTVGILVAFLSDTWFAQTGNWRMMFAVLLIPTAILVISVYFMPRSPRWLASRGYMQEAQSVLLSLRMDEREASQEYQEIIASLKVKQSGFALFKANKNFRRSVGLGLVLQFMQQFTGMNILMYYSPKIFEMAGFTSKMEQMFSTVLVGLAFVLATFIAIGMADSWGRKPALKIGFTVMGAGMFCLGLLLKFVLTGHAPVYFSYLAVLTSIICICGYAMSAAPMVWVLCSEVQPLKGRDFGIACSTTMNWIANMVLGATFLSLLSGIGTAQTFWLYAGFNIIFVLVTVFMVPETKGITLESIEANLMSGKKLRDIGISSDKQAASSPLSDSNQG</sequence>
<evidence type="ECO:0000256" key="2">
    <source>
        <dbReference type="ARBA" id="ARBA00010992"/>
    </source>
</evidence>
<proteinExistence type="inferred from homology"/>
<dbReference type="InterPro" id="IPR005828">
    <property type="entry name" value="MFS_sugar_transport-like"/>
</dbReference>
<comment type="similarity">
    <text evidence="2 9">Belongs to the major facilitator superfamily. Sugar transporter (TC 2.A.1.1) family.</text>
</comment>
<keyword evidence="8 10" id="KW-0472">Membrane</keyword>
<dbReference type="CDD" id="cd17315">
    <property type="entry name" value="MFS_GLUT_like"/>
    <property type="match status" value="1"/>
</dbReference>
<evidence type="ECO:0000256" key="5">
    <source>
        <dbReference type="ARBA" id="ARBA00022597"/>
    </source>
</evidence>
<keyword evidence="6 10" id="KW-0812">Transmembrane</keyword>
<evidence type="ECO:0000256" key="3">
    <source>
        <dbReference type="ARBA" id="ARBA00022448"/>
    </source>
</evidence>
<feature type="transmembrane region" description="Helical" evidence="10">
    <location>
        <begin position="338"/>
        <end position="367"/>
    </location>
</feature>
<dbReference type="PANTHER" id="PTHR48020">
    <property type="entry name" value="PROTON MYO-INOSITOL COTRANSPORTER"/>
    <property type="match status" value="1"/>
</dbReference>
<keyword evidence="3 9" id="KW-0813">Transport</keyword>
<keyword evidence="5" id="KW-0762">Sugar transport</keyword>
<dbReference type="NCBIfam" id="TIGR00879">
    <property type="entry name" value="SP"/>
    <property type="match status" value="1"/>
</dbReference>
<dbReference type="Gene3D" id="1.20.1250.20">
    <property type="entry name" value="MFS general substrate transporter like domains"/>
    <property type="match status" value="1"/>
</dbReference>
<dbReference type="InterPro" id="IPR005829">
    <property type="entry name" value="Sugar_transporter_CS"/>
</dbReference>
<feature type="transmembrane region" description="Helical" evidence="10">
    <location>
        <begin position="312"/>
        <end position="332"/>
    </location>
</feature>
<dbReference type="PANTHER" id="PTHR48020:SF12">
    <property type="entry name" value="PROTON MYO-INOSITOL COTRANSPORTER"/>
    <property type="match status" value="1"/>
</dbReference>
<dbReference type="InterPro" id="IPR036259">
    <property type="entry name" value="MFS_trans_sf"/>
</dbReference>
<evidence type="ECO:0000256" key="8">
    <source>
        <dbReference type="ARBA" id="ARBA00023136"/>
    </source>
</evidence>
<accession>A0A1R4B3J3</accession>
<evidence type="ECO:0000256" key="7">
    <source>
        <dbReference type="ARBA" id="ARBA00022989"/>
    </source>
</evidence>
<dbReference type="PRINTS" id="PR00171">
    <property type="entry name" value="SUGRTRNSPORT"/>
</dbReference>
<dbReference type="FunFam" id="1.20.1250.20:FF:000218">
    <property type="entry name" value="facilitated trehalose transporter Tret1"/>
    <property type="match status" value="1"/>
</dbReference>